<dbReference type="InterPro" id="IPR036894">
    <property type="entry name" value="YbaB-like_sf"/>
</dbReference>
<dbReference type="Proteomes" id="UP000178092">
    <property type="component" value="Unassembled WGS sequence"/>
</dbReference>
<comment type="caution">
    <text evidence="1">The sequence shown here is derived from an EMBL/GenBank/DDBJ whole genome shotgun (WGS) entry which is preliminary data.</text>
</comment>
<dbReference type="SUPFAM" id="SSF82607">
    <property type="entry name" value="YbaB-like"/>
    <property type="match status" value="1"/>
</dbReference>
<sequence>MFDKLKQLRELKKMQGEMQKQRYEGESRGTKLVLNGTLMATEVFLNAELGVKEQEEAVRNAFNDAVKKAQMAMAQQFSGLM</sequence>
<dbReference type="AlphaFoldDB" id="A0A1G2QYX1"/>
<dbReference type="InterPro" id="IPR004401">
    <property type="entry name" value="YbaB/EbfC"/>
</dbReference>
<reference evidence="1 2" key="1">
    <citation type="journal article" date="2016" name="Nat. Commun.">
        <title>Thousands of microbial genomes shed light on interconnected biogeochemical processes in an aquifer system.</title>
        <authorList>
            <person name="Anantharaman K."/>
            <person name="Brown C.T."/>
            <person name="Hug L.A."/>
            <person name="Sharon I."/>
            <person name="Castelle C.J."/>
            <person name="Probst A.J."/>
            <person name="Thomas B.C."/>
            <person name="Singh A."/>
            <person name="Wilkins M.J."/>
            <person name="Karaoz U."/>
            <person name="Brodie E.L."/>
            <person name="Williams K.H."/>
            <person name="Hubbard S.S."/>
            <person name="Banfield J.F."/>
        </authorList>
    </citation>
    <scope>NUCLEOTIDE SEQUENCE [LARGE SCALE GENOMIC DNA]</scope>
</reference>
<evidence type="ECO:0000313" key="1">
    <source>
        <dbReference type="EMBL" id="OHA65723.1"/>
    </source>
</evidence>
<dbReference type="Gene3D" id="3.30.1310.10">
    <property type="entry name" value="Nucleoid-associated protein YbaB-like domain"/>
    <property type="match status" value="1"/>
</dbReference>
<dbReference type="Pfam" id="PF02575">
    <property type="entry name" value="YbaB_DNA_bd"/>
    <property type="match status" value="1"/>
</dbReference>
<name>A0A1G2QYX1_9BACT</name>
<accession>A0A1G2QYX1</accession>
<evidence type="ECO:0008006" key="3">
    <source>
        <dbReference type="Google" id="ProtNLM"/>
    </source>
</evidence>
<protein>
    <recommendedName>
        <fullName evidence="3">Nucleoid-associated protein, YbaB/EbfC family</fullName>
    </recommendedName>
</protein>
<dbReference type="EMBL" id="MHTV01000042">
    <property type="protein sequence ID" value="OHA65723.1"/>
    <property type="molecule type" value="Genomic_DNA"/>
</dbReference>
<organism evidence="1 2">
    <name type="scientific">Candidatus Wildermuthbacteria bacterium RIFCSPHIGHO2_02_FULL_45_25</name>
    <dbReference type="NCBI Taxonomy" id="1802450"/>
    <lineage>
        <taxon>Bacteria</taxon>
        <taxon>Candidatus Wildermuthiibacteriota</taxon>
    </lineage>
</organism>
<evidence type="ECO:0000313" key="2">
    <source>
        <dbReference type="Proteomes" id="UP000178092"/>
    </source>
</evidence>
<gene>
    <name evidence="1" type="ORF">A3C04_02295</name>
</gene>
<dbReference type="GO" id="GO:0003677">
    <property type="term" value="F:DNA binding"/>
    <property type="evidence" value="ECO:0007669"/>
    <property type="project" value="InterPro"/>
</dbReference>
<proteinExistence type="predicted"/>